<dbReference type="AlphaFoldDB" id="A0A4Y7RBB8"/>
<evidence type="ECO:0000313" key="6">
    <source>
        <dbReference type="Proteomes" id="UP000298324"/>
    </source>
</evidence>
<dbReference type="InterPro" id="IPR045220">
    <property type="entry name" value="FRHB/FDHB/HCAR-like"/>
</dbReference>
<dbReference type="InterPro" id="IPR007525">
    <property type="entry name" value="FrhB_FdhB_C"/>
</dbReference>
<dbReference type="Gene3D" id="3.30.70.20">
    <property type="match status" value="1"/>
</dbReference>
<keyword evidence="3" id="KW-0411">Iron-sulfur</keyword>
<dbReference type="InterPro" id="IPR017896">
    <property type="entry name" value="4Fe4S_Fe-S-bd"/>
</dbReference>
<proteinExistence type="predicted"/>
<keyword evidence="2" id="KW-0408">Iron</keyword>
<keyword evidence="1" id="KW-0479">Metal-binding</keyword>
<evidence type="ECO:0000313" key="5">
    <source>
        <dbReference type="EMBL" id="TEB06049.1"/>
    </source>
</evidence>
<dbReference type="Pfam" id="PF04422">
    <property type="entry name" value="FrhB_FdhB_N"/>
    <property type="match status" value="1"/>
</dbReference>
<evidence type="ECO:0000256" key="2">
    <source>
        <dbReference type="ARBA" id="ARBA00023004"/>
    </source>
</evidence>
<dbReference type="SUPFAM" id="SSF54862">
    <property type="entry name" value="4Fe-4S ferredoxins"/>
    <property type="match status" value="1"/>
</dbReference>
<gene>
    <name evidence="5" type="ORF">Psch_03091</name>
</gene>
<evidence type="ECO:0000256" key="1">
    <source>
        <dbReference type="ARBA" id="ARBA00022723"/>
    </source>
</evidence>
<dbReference type="Pfam" id="PF04432">
    <property type="entry name" value="FrhB_FdhB_C"/>
    <property type="match status" value="1"/>
</dbReference>
<dbReference type="GO" id="GO:0051536">
    <property type="term" value="F:iron-sulfur cluster binding"/>
    <property type="evidence" value="ECO:0007669"/>
    <property type="project" value="UniProtKB-KW"/>
</dbReference>
<dbReference type="InterPro" id="IPR017900">
    <property type="entry name" value="4Fe4S_Fe_S_CS"/>
</dbReference>
<keyword evidence="6" id="KW-1185">Reference proteome</keyword>
<comment type="caution">
    <text evidence="5">The sequence shown here is derived from an EMBL/GenBank/DDBJ whole genome shotgun (WGS) entry which is preliminary data.</text>
</comment>
<dbReference type="InterPro" id="IPR007516">
    <property type="entry name" value="Co_F420_Hydgase/DH_bsu_N"/>
</dbReference>
<dbReference type="EMBL" id="QFGA01000002">
    <property type="protein sequence ID" value="TEB06049.1"/>
    <property type="molecule type" value="Genomic_DNA"/>
</dbReference>
<name>A0A4Y7RBB8_9FIRM</name>
<sequence>MEISKVEYNGAAGLQKKVLERRLCTVCGACVGYCPYIKTFGEQVAVIHDCNICDGVCYRLCPRSFTDYEGLRQSVFGAEDFDPVLGTHTSLYFARAESEKIRAQGQYGGVVTALSLFAMQQGLIDSALMAGGGPSGARPFLCSTSQDIFEMAGSKYTAVPTLSLFQEAVKNGFQRVGIVGRPCQVTASRKMQQVKEISGQNIALVIGLFCFWSLSAELYSFLQEKGLSNCSRMDIPRDGVNFLQEDGSQITLPLEEIRPLIKDTCLACYDPLSELADVSVGSTEQYPGWNTLVVRSNRGRQLVADANKAGIIELQPYPHDRLPVLRRAVFQKKKRVLERPDSTYIGIPDWEKESFIKGGGEE</sequence>
<dbReference type="PANTHER" id="PTHR31332">
    <property type="entry name" value="7-HYDROXYMETHYL CHLOROPHYLL A REDUCTASE, CHLOROPLASTIC"/>
    <property type="match status" value="1"/>
</dbReference>
<dbReference type="GO" id="GO:0046872">
    <property type="term" value="F:metal ion binding"/>
    <property type="evidence" value="ECO:0007669"/>
    <property type="project" value="UniProtKB-KW"/>
</dbReference>
<dbReference type="GO" id="GO:0052592">
    <property type="term" value="F:oxidoreductase activity, acting on CH or CH2 groups, with an iron-sulfur protein as acceptor"/>
    <property type="evidence" value="ECO:0007669"/>
    <property type="project" value="TreeGrafter"/>
</dbReference>
<dbReference type="PROSITE" id="PS00198">
    <property type="entry name" value="4FE4S_FER_1"/>
    <property type="match status" value="1"/>
</dbReference>
<accession>A0A4Y7RBB8</accession>
<dbReference type="PANTHER" id="PTHR31332:SF0">
    <property type="entry name" value="7-HYDROXYMETHYL CHLOROPHYLL A REDUCTASE, CHLOROPLASTIC"/>
    <property type="match status" value="1"/>
</dbReference>
<dbReference type="RefSeq" id="WP_190258672.1">
    <property type="nucleotide sequence ID" value="NZ_QFGA01000002.1"/>
</dbReference>
<feature type="domain" description="4Fe-4S ferredoxin-type" evidence="4">
    <location>
        <begin position="15"/>
        <end position="43"/>
    </location>
</feature>
<dbReference type="PROSITE" id="PS51379">
    <property type="entry name" value="4FE4S_FER_2"/>
    <property type="match status" value="1"/>
</dbReference>
<evidence type="ECO:0000256" key="3">
    <source>
        <dbReference type="ARBA" id="ARBA00023014"/>
    </source>
</evidence>
<reference evidence="5 6" key="1">
    <citation type="journal article" date="2018" name="Environ. Microbiol.">
        <title>Novel energy conservation strategies and behaviour of Pelotomaculum schinkii driving syntrophic propionate catabolism.</title>
        <authorList>
            <person name="Hidalgo-Ahumada C.A.P."/>
            <person name="Nobu M.K."/>
            <person name="Narihiro T."/>
            <person name="Tamaki H."/>
            <person name="Liu W.T."/>
            <person name="Kamagata Y."/>
            <person name="Stams A.J.M."/>
            <person name="Imachi H."/>
            <person name="Sousa D.Z."/>
        </authorList>
    </citation>
    <scope>NUCLEOTIDE SEQUENCE [LARGE SCALE GENOMIC DNA]</scope>
    <source>
        <strain evidence="5 6">HH</strain>
    </source>
</reference>
<protein>
    <submittedName>
        <fullName evidence="5">Coenzyme F420-reducing hydrogenase subunit beta</fullName>
    </submittedName>
</protein>
<organism evidence="5 6">
    <name type="scientific">Pelotomaculum schinkii</name>
    <dbReference type="NCBI Taxonomy" id="78350"/>
    <lineage>
        <taxon>Bacteria</taxon>
        <taxon>Bacillati</taxon>
        <taxon>Bacillota</taxon>
        <taxon>Clostridia</taxon>
        <taxon>Eubacteriales</taxon>
        <taxon>Desulfotomaculaceae</taxon>
        <taxon>Pelotomaculum</taxon>
    </lineage>
</organism>
<evidence type="ECO:0000259" key="4">
    <source>
        <dbReference type="PROSITE" id="PS51379"/>
    </source>
</evidence>
<dbReference type="Proteomes" id="UP000298324">
    <property type="component" value="Unassembled WGS sequence"/>
</dbReference>